<evidence type="ECO:0000313" key="11">
    <source>
        <dbReference type="EMBL" id="CAF3782786.1"/>
    </source>
</evidence>
<dbReference type="EC" id="2.7.7.7" evidence="2"/>
<dbReference type="InterPro" id="IPR044917">
    <property type="entry name" value="PRIMPOL"/>
</dbReference>
<comment type="catalytic activity">
    <reaction evidence="5">
        <text>ssDNA + n NTP = ssDNA/pppN(pN)n-1 hybrid + (n-1) diphosphate.</text>
        <dbReference type="EC" id="2.7.7.102"/>
    </reaction>
</comment>
<evidence type="ECO:0000256" key="6">
    <source>
        <dbReference type="ARBA" id="ARBA00044768"/>
    </source>
</evidence>
<comment type="catalytic activity">
    <reaction evidence="7">
        <text>DNA(n) + a 2'-deoxyribonucleoside 5'-triphosphate = DNA(n+1) + diphosphate</text>
        <dbReference type="Rhea" id="RHEA:22508"/>
        <dbReference type="Rhea" id="RHEA-COMP:17339"/>
        <dbReference type="Rhea" id="RHEA-COMP:17340"/>
        <dbReference type="ChEBI" id="CHEBI:33019"/>
        <dbReference type="ChEBI" id="CHEBI:61560"/>
        <dbReference type="ChEBI" id="CHEBI:173112"/>
        <dbReference type="EC" id="2.7.7.7"/>
    </reaction>
    <physiologicalReaction direction="left-to-right" evidence="7">
        <dbReference type="Rhea" id="RHEA:22509"/>
    </physiologicalReaction>
</comment>
<dbReference type="GO" id="GO:0005634">
    <property type="term" value="C:nucleus"/>
    <property type="evidence" value="ECO:0007669"/>
    <property type="project" value="TreeGrafter"/>
</dbReference>
<evidence type="ECO:0000313" key="9">
    <source>
        <dbReference type="EMBL" id="CAF1013792.1"/>
    </source>
</evidence>
<comment type="caution">
    <text evidence="8">The sequence shown here is derived from an EMBL/GenBank/DDBJ whole genome shotgun (WGS) entry which is preliminary data.</text>
</comment>
<evidence type="ECO:0000256" key="4">
    <source>
        <dbReference type="ARBA" id="ARBA00026139"/>
    </source>
</evidence>
<evidence type="ECO:0000313" key="12">
    <source>
        <dbReference type="Proteomes" id="UP000663829"/>
    </source>
</evidence>
<name>A0A814BEG7_9BILA</name>
<dbReference type="Proteomes" id="UP000682733">
    <property type="component" value="Unassembled WGS sequence"/>
</dbReference>
<keyword evidence="12" id="KW-1185">Reference proteome</keyword>
<dbReference type="GO" id="GO:0003887">
    <property type="term" value="F:DNA-directed DNA polymerase activity"/>
    <property type="evidence" value="ECO:0007669"/>
    <property type="project" value="UniProtKB-KW"/>
</dbReference>
<dbReference type="EMBL" id="CAJOBC010001917">
    <property type="protein sequence ID" value="CAF3705743.1"/>
    <property type="molecule type" value="Genomic_DNA"/>
</dbReference>
<evidence type="ECO:0000313" key="8">
    <source>
        <dbReference type="EMBL" id="CAF0927321.1"/>
    </source>
</evidence>
<evidence type="ECO:0000313" key="10">
    <source>
        <dbReference type="EMBL" id="CAF3705743.1"/>
    </source>
</evidence>
<dbReference type="Proteomes" id="UP000677228">
    <property type="component" value="Unassembled WGS sequence"/>
</dbReference>
<gene>
    <name evidence="8" type="ORF">GPM918_LOCUS9989</name>
    <name evidence="9" type="ORF">OVA965_LOCUS15175</name>
    <name evidence="10" type="ORF">SRO942_LOCUS9990</name>
    <name evidence="11" type="ORF">TMI583_LOCUS15184</name>
</gene>
<proteinExistence type="inferred from homology"/>
<sequence length="545" mass="64820">MTNIVFIFSDNLTREFSHPSKLKRKYTDVKRKRSTPLPLPIIEYPVEKPVFRFPTFDQLNDAIEYQTKHYYLVSDVEEFYQFYNSLPDHHRYVHEVLRANVKCKLYFDLTYSYEQNPNIDPFHLTRTFTHFMLATINQLHPECEQYKMEQALILEEKYLSVQSPLTVQNKDCILNIKPMDTVDINNFNEREAMHVMKDGKNLDTLVKQERSMSLLECHRHVIIQPIGNLFQNKHKVGECIMETLKHVYYLLVTHKCTEIIPATIQTDFSLRSTTFIQKSQSMVDDLVPHLFKFAKCQCKDQISGLLYKDLCQFIVKDVNGSYRWCCNLNVYIGNRFNPLYKSQFTIAQDNQWTPFHNNNDYQYFHATLLQHQPNPPHRAYQSSIVKRLTMDISHEEFQLITSCSGMYSYSPFNELDKLFESILHGQQTKERGVIKHWSYKSETKMLTYTTENYQMCHIVKQYHHKKAKFIIKFLVLHRTEVDLFVIYSSFIIDFLHNSWYQICSDSKCNGLQSLDDWLPFLFTMPWLTTKKYDLSAIENIVNLRK</sequence>
<dbReference type="PANTHER" id="PTHR31399">
    <property type="entry name" value="DNA-DIRECTED PRIMASE / POLYMERASE PROTEIN"/>
    <property type="match status" value="1"/>
</dbReference>
<comment type="similarity">
    <text evidence="1">Belongs to the eukaryotic-type primase small subunit family.</text>
</comment>
<keyword evidence="3" id="KW-0239">DNA-directed DNA polymerase</keyword>
<dbReference type="EMBL" id="CAJOBA010006775">
    <property type="protein sequence ID" value="CAF3782786.1"/>
    <property type="molecule type" value="Genomic_DNA"/>
</dbReference>
<dbReference type="OrthoDB" id="5988181at2759"/>
<keyword evidence="3" id="KW-0808">Transferase</keyword>
<organism evidence="8 12">
    <name type="scientific">Didymodactylos carnosus</name>
    <dbReference type="NCBI Taxonomy" id="1234261"/>
    <lineage>
        <taxon>Eukaryota</taxon>
        <taxon>Metazoa</taxon>
        <taxon>Spiralia</taxon>
        <taxon>Gnathifera</taxon>
        <taxon>Rotifera</taxon>
        <taxon>Eurotatoria</taxon>
        <taxon>Bdelloidea</taxon>
        <taxon>Philodinida</taxon>
        <taxon>Philodinidae</taxon>
        <taxon>Didymodactylos</taxon>
    </lineage>
</organism>
<evidence type="ECO:0000256" key="3">
    <source>
        <dbReference type="ARBA" id="ARBA00022932"/>
    </source>
</evidence>
<evidence type="ECO:0000256" key="2">
    <source>
        <dbReference type="ARBA" id="ARBA00012417"/>
    </source>
</evidence>
<dbReference type="Proteomes" id="UP000681722">
    <property type="component" value="Unassembled WGS sequence"/>
</dbReference>
<dbReference type="AlphaFoldDB" id="A0A814BEG7"/>
<dbReference type="Proteomes" id="UP000663829">
    <property type="component" value="Unassembled WGS sequence"/>
</dbReference>
<dbReference type="GO" id="GO:0031297">
    <property type="term" value="P:replication fork processing"/>
    <property type="evidence" value="ECO:0007669"/>
    <property type="project" value="TreeGrafter"/>
</dbReference>
<evidence type="ECO:0000256" key="5">
    <source>
        <dbReference type="ARBA" id="ARBA00044677"/>
    </source>
</evidence>
<dbReference type="GO" id="GO:0042276">
    <property type="term" value="P:error-prone translesion synthesis"/>
    <property type="evidence" value="ECO:0007669"/>
    <property type="project" value="InterPro"/>
</dbReference>
<dbReference type="EMBL" id="CAJNOQ010001917">
    <property type="protein sequence ID" value="CAF0927321.1"/>
    <property type="molecule type" value="Genomic_DNA"/>
</dbReference>
<dbReference type="EMBL" id="CAJNOK010006767">
    <property type="protein sequence ID" value="CAF1013792.1"/>
    <property type="molecule type" value="Genomic_DNA"/>
</dbReference>
<protein>
    <recommendedName>
        <fullName evidence="4">DNA-directed primase/polymerase protein</fullName>
        <ecNumber evidence="6">2.7.7.102</ecNumber>
        <ecNumber evidence="2">2.7.7.7</ecNumber>
    </recommendedName>
</protein>
<keyword evidence="3" id="KW-0548">Nucleotidyltransferase</keyword>
<dbReference type="GO" id="GO:0005759">
    <property type="term" value="C:mitochondrial matrix"/>
    <property type="evidence" value="ECO:0007669"/>
    <property type="project" value="TreeGrafter"/>
</dbReference>
<dbReference type="GO" id="GO:0009411">
    <property type="term" value="P:response to UV"/>
    <property type="evidence" value="ECO:0007669"/>
    <property type="project" value="TreeGrafter"/>
</dbReference>
<evidence type="ECO:0000256" key="1">
    <source>
        <dbReference type="ARBA" id="ARBA00009762"/>
    </source>
</evidence>
<dbReference type="GO" id="GO:0003682">
    <property type="term" value="F:chromatin binding"/>
    <property type="evidence" value="ECO:0007669"/>
    <property type="project" value="TreeGrafter"/>
</dbReference>
<dbReference type="GO" id="GO:0006264">
    <property type="term" value="P:mitochondrial DNA replication"/>
    <property type="evidence" value="ECO:0007669"/>
    <property type="project" value="TreeGrafter"/>
</dbReference>
<accession>A0A814BEG7</accession>
<dbReference type="PANTHER" id="PTHR31399:SF0">
    <property type="entry name" value="DNA-DIRECTED PRIMASE_POLYMERASE PROTEIN"/>
    <property type="match status" value="1"/>
</dbReference>
<evidence type="ECO:0000256" key="7">
    <source>
        <dbReference type="ARBA" id="ARBA00047303"/>
    </source>
</evidence>
<reference evidence="8" key="1">
    <citation type="submission" date="2021-02" db="EMBL/GenBank/DDBJ databases">
        <authorList>
            <person name="Nowell W R."/>
        </authorList>
    </citation>
    <scope>NUCLEOTIDE SEQUENCE</scope>
</reference>
<dbReference type="EC" id="2.7.7.102" evidence="6"/>